<keyword evidence="1" id="KW-0732">Signal</keyword>
<accession>A0ABS9UG19</accession>
<evidence type="ECO:0000256" key="1">
    <source>
        <dbReference type="SAM" id="SignalP"/>
    </source>
</evidence>
<protein>
    <submittedName>
        <fullName evidence="2">Membrane lipoprotein lipid attachment site-containing protein</fullName>
    </submittedName>
</protein>
<sequence>MKKIVFVLLIVFLLTSCGTPKVQTFETYFNESGMVEIEKLVIQDGSTGYSKTTTDSQQIEQLLNLIKPIQVIPEKNQEDRTGWRYMITLFQDEKLYSFTLNKIEEIYYHTKQDIHPIVDEYYKALDIEGK</sequence>
<evidence type="ECO:0000313" key="3">
    <source>
        <dbReference type="Proteomes" id="UP001316087"/>
    </source>
</evidence>
<dbReference type="EMBL" id="JAKZFC010000007">
    <property type="protein sequence ID" value="MCH7323306.1"/>
    <property type="molecule type" value="Genomic_DNA"/>
</dbReference>
<name>A0ABS9UG19_9BACL</name>
<organism evidence="2 3">
    <name type="scientific">Solibacillus palustris</name>
    <dbReference type="NCBI Taxonomy" id="2908203"/>
    <lineage>
        <taxon>Bacteria</taxon>
        <taxon>Bacillati</taxon>
        <taxon>Bacillota</taxon>
        <taxon>Bacilli</taxon>
        <taxon>Bacillales</taxon>
        <taxon>Caryophanaceae</taxon>
        <taxon>Solibacillus</taxon>
    </lineage>
</organism>
<gene>
    <name evidence="2" type="ORF">LZ480_15630</name>
</gene>
<proteinExistence type="predicted"/>
<reference evidence="2 3" key="1">
    <citation type="submission" date="2022-03" db="EMBL/GenBank/DDBJ databases">
        <authorList>
            <person name="Jo J.-H."/>
            <person name="Im W.-T."/>
        </authorList>
    </citation>
    <scope>NUCLEOTIDE SEQUENCE [LARGE SCALE GENOMIC DNA]</scope>
    <source>
        <strain evidence="2 3">MA9</strain>
    </source>
</reference>
<evidence type="ECO:0000313" key="2">
    <source>
        <dbReference type="EMBL" id="MCH7323306.1"/>
    </source>
</evidence>
<dbReference type="Proteomes" id="UP001316087">
    <property type="component" value="Unassembled WGS sequence"/>
</dbReference>
<comment type="caution">
    <text evidence="2">The sequence shown here is derived from an EMBL/GenBank/DDBJ whole genome shotgun (WGS) entry which is preliminary data.</text>
</comment>
<feature type="chain" id="PRO_5045483709" evidence="1">
    <location>
        <begin position="23"/>
        <end position="130"/>
    </location>
</feature>
<keyword evidence="3" id="KW-1185">Reference proteome</keyword>
<feature type="signal peptide" evidence="1">
    <location>
        <begin position="1"/>
        <end position="22"/>
    </location>
</feature>
<dbReference type="PROSITE" id="PS51257">
    <property type="entry name" value="PROKAR_LIPOPROTEIN"/>
    <property type="match status" value="1"/>
</dbReference>
<dbReference type="RefSeq" id="WP_241370478.1">
    <property type="nucleotide sequence ID" value="NZ_JAKZFC010000007.1"/>
</dbReference>
<keyword evidence="2" id="KW-0449">Lipoprotein</keyword>